<reference evidence="1 2" key="1">
    <citation type="submission" date="2019-08" db="EMBL/GenBank/DDBJ databases">
        <title>Arthrobacter sp. nov., isolated from plateau pika and Tibetan wild ass.</title>
        <authorList>
            <person name="Ge Y."/>
        </authorList>
    </citation>
    <scope>NUCLEOTIDE SEQUENCE [LARGE SCALE GENOMIC DNA]</scope>
    <source>
        <strain evidence="1 2">785</strain>
    </source>
</reference>
<evidence type="ECO:0000313" key="2">
    <source>
        <dbReference type="Proteomes" id="UP000326852"/>
    </source>
</evidence>
<dbReference type="RefSeq" id="WP_152272291.1">
    <property type="nucleotide sequence ID" value="NZ_VTFX01000004.1"/>
</dbReference>
<keyword evidence="2" id="KW-1185">Reference proteome</keyword>
<proteinExistence type="predicted"/>
<evidence type="ECO:0008006" key="3">
    <source>
        <dbReference type="Google" id="ProtNLM"/>
    </source>
</evidence>
<dbReference type="EMBL" id="VTFX01000004">
    <property type="protein sequence ID" value="KAD3633065.1"/>
    <property type="molecule type" value="Genomic_DNA"/>
</dbReference>
<evidence type="ECO:0000313" key="1">
    <source>
        <dbReference type="EMBL" id="KAD3633065.1"/>
    </source>
</evidence>
<protein>
    <recommendedName>
        <fullName evidence="3">SMI1/KNR4 family protein</fullName>
    </recommendedName>
</protein>
<dbReference type="AlphaFoldDB" id="A0A5N6MH44"/>
<organism evidence="1 2">
    <name type="scientific">Arthrobacter yangruifuii</name>
    <dbReference type="NCBI Taxonomy" id="2606616"/>
    <lineage>
        <taxon>Bacteria</taxon>
        <taxon>Bacillati</taxon>
        <taxon>Actinomycetota</taxon>
        <taxon>Actinomycetes</taxon>
        <taxon>Micrococcales</taxon>
        <taxon>Micrococcaceae</taxon>
        <taxon>Arthrobacter</taxon>
    </lineage>
</organism>
<accession>A0A5N6MH44</accession>
<sequence length="113" mass="13171">MTETQSLPALYSHMIECGIIDLHPWFLLQGEAQMRRAQHIDEVLPGWGIIPFARRTDDDDVACWTGSKVVVIDDWDVWPDENGMPIRRVGREYASMEEWFLAAARDFIEFDWS</sequence>
<name>A0A5N6MH44_9MICC</name>
<comment type="caution">
    <text evidence="1">The sequence shown here is derived from an EMBL/GenBank/DDBJ whole genome shotgun (WGS) entry which is preliminary data.</text>
</comment>
<gene>
    <name evidence="1" type="ORF">GD627_09485</name>
</gene>
<dbReference type="Proteomes" id="UP000326852">
    <property type="component" value="Unassembled WGS sequence"/>
</dbReference>